<protein>
    <submittedName>
        <fullName evidence="1">Uncharacterized protein</fullName>
    </submittedName>
</protein>
<name>A0AA39SS32_ACESA</name>
<accession>A0AA39SS32</accession>
<gene>
    <name evidence="1" type="ORF">LWI29_002299</name>
</gene>
<evidence type="ECO:0000313" key="2">
    <source>
        <dbReference type="Proteomes" id="UP001168877"/>
    </source>
</evidence>
<dbReference type="EMBL" id="JAUESC010000003">
    <property type="protein sequence ID" value="KAK0599092.1"/>
    <property type="molecule type" value="Genomic_DNA"/>
</dbReference>
<reference evidence="1" key="2">
    <citation type="submission" date="2023-06" db="EMBL/GenBank/DDBJ databases">
        <authorList>
            <person name="Swenson N.G."/>
            <person name="Wegrzyn J.L."/>
            <person name="Mcevoy S.L."/>
        </authorList>
    </citation>
    <scope>NUCLEOTIDE SEQUENCE</scope>
    <source>
        <strain evidence="1">NS2018</strain>
        <tissue evidence="1">Leaf</tissue>
    </source>
</reference>
<organism evidence="1 2">
    <name type="scientific">Acer saccharum</name>
    <name type="common">Sugar maple</name>
    <dbReference type="NCBI Taxonomy" id="4024"/>
    <lineage>
        <taxon>Eukaryota</taxon>
        <taxon>Viridiplantae</taxon>
        <taxon>Streptophyta</taxon>
        <taxon>Embryophyta</taxon>
        <taxon>Tracheophyta</taxon>
        <taxon>Spermatophyta</taxon>
        <taxon>Magnoliopsida</taxon>
        <taxon>eudicotyledons</taxon>
        <taxon>Gunneridae</taxon>
        <taxon>Pentapetalae</taxon>
        <taxon>rosids</taxon>
        <taxon>malvids</taxon>
        <taxon>Sapindales</taxon>
        <taxon>Sapindaceae</taxon>
        <taxon>Hippocastanoideae</taxon>
        <taxon>Acereae</taxon>
        <taxon>Acer</taxon>
    </lineage>
</organism>
<proteinExistence type="predicted"/>
<sequence>MQFSFPPSDANQSMPSEDGLSHVGLMHLRMLWLADLSLQGPVVATNFLKLISSCGLLSTAEYYSFTAAAVDDEFLYVHPDQQDEAAAAVVAVAAVAVAVASPHPQLVDRMAASR</sequence>
<reference evidence="1" key="1">
    <citation type="journal article" date="2022" name="Plant J.">
        <title>Strategies of tolerance reflected in two North American maple genomes.</title>
        <authorList>
            <person name="McEvoy S.L."/>
            <person name="Sezen U.U."/>
            <person name="Trouern-Trend A."/>
            <person name="McMahon S.M."/>
            <person name="Schaberg P.G."/>
            <person name="Yang J."/>
            <person name="Wegrzyn J.L."/>
            <person name="Swenson N.G."/>
        </authorList>
    </citation>
    <scope>NUCLEOTIDE SEQUENCE</scope>
    <source>
        <strain evidence="1">NS2018</strain>
    </source>
</reference>
<dbReference type="Proteomes" id="UP001168877">
    <property type="component" value="Unassembled WGS sequence"/>
</dbReference>
<dbReference type="AlphaFoldDB" id="A0AA39SS32"/>
<keyword evidence="2" id="KW-1185">Reference proteome</keyword>
<comment type="caution">
    <text evidence="1">The sequence shown here is derived from an EMBL/GenBank/DDBJ whole genome shotgun (WGS) entry which is preliminary data.</text>
</comment>
<evidence type="ECO:0000313" key="1">
    <source>
        <dbReference type="EMBL" id="KAK0599092.1"/>
    </source>
</evidence>